<dbReference type="InterPro" id="IPR032675">
    <property type="entry name" value="LRR_dom_sf"/>
</dbReference>
<dbReference type="EMBL" id="PDUG01000002">
    <property type="protein sequence ID" value="PIC48658.1"/>
    <property type="molecule type" value="Genomic_DNA"/>
</dbReference>
<dbReference type="Gene3D" id="3.80.10.10">
    <property type="entry name" value="Ribonuclease Inhibitor"/>
    <property type="match status" value="1"/>
</dbReference>
<dbReference type="InterPro" id="IPR001611">
    <property type="entry name" value="Leu-rich_rpt"/>
</dbReference>
<sequence length="565" mass="64368">MSFPTLANLTKNKIIEYAVNGSLPPTVCLDPVTSNTVIQQLLPLLEILDQNTLEVISKVFKPTSINLTGIDMTEKIFEVIRSFNLTSLSLGYFEQLENFEKDRKYHSLSKKYPPVAATRRSMRRDWSVDENEKGICEVYDLPAVLQKILNEESRASLTDLDLSPEATGARNQGHTEQFADGWAKEIGRMLPSLKNLSLRHRITTFNDFQGICSFFPNLESLDLSYTAIESLTGISQLTKLKTLKIGGLQIEKSRCLVDIFNIENLENLSFAQSSVCGDSDGTIEKHLRSRRPFPKLRHLDLSYSYVKEEIIRKFVEAHPTLESLSICDSDPIEIPGIRVFHSETLQAATESLKFYADENNALMVGAMMWSIRVNLNGLDRPPVDDLRECFKQVVSAMDSFCFLKAVMNSGAESCKELLKIAPLSTYNQEDIVRMVSIMIRHISLKVKAIDSHFLANKATEPQWDLLNNRELLLNTSHIELNQICRLNIAMFEKTSDRRGYMTSSCHITIFDIIKDRINPNLEIFQSVQKTILVNHIEEFNGDQWFTLPEEIDAAQRLIRFVNTHF</sequence>
<dbReference type="InterPro" id="IPR051341">
    <property type="entry name" value="Zyg-11_UBL_adapter"/>
</dbReference>
<dbReference type="PANTHER" id="PTHR12904:SF28">
    <property type="entry name" value="ATP SYNTHASE SUBUNIT ALPHA-RELATED"/>
    <property type="match status" value="1"/>
</dbReference>
<keyword evidence="2" id="KW-1185">Reference proteome</keyword>
<proteinExistence type="predicted"/>
<organism evidence="1 2">
    <name type="scientific">Caenorhabditis nigoni</name>
    <dbReference type="NCBI Taxonomy" id="1611254"/>
    <lineage>
        <taxon>Eukaryota</taxon>
        <taxon>Metazoa</taxon>
        <taxon>Ecdysozoa</taxon>
        <taxon>Nematoda</taxon>
        <taxon>Chromadorea</taxon>
        <taxon>Rhabditida</taxon>
        <taxon>Rhabditina</taxon>
        <taxon>Rhabditomorpha</taxon>
        <taxon>Rhabditoidea</taxon>
        <taxon>Rhabditidae</taxon>
        <taxon>Peloderinae</taxon>
        <taxon>Caenorhabditis</taxon>
    </lineage>
</organism>
<accession>A0A2G5VA68</accession>
<name>A0A2G5VA68_9PELO</name>
<dbReference type="STRING" id="1611254.A0A2G5VA68"/>
<dbReference type="GO" id="GO:0031462">
    <property type="term" value="C:Cul2-RING ubiquitin ligase complex"/>
    <property type="evidence" value="ECO:0007669"/>
    <property type="project" value="TreeGrafter"/>
</dbReference>
<gene>
    <name evidence="1" type="primary">Cnig_chr_II.g7556</name>
    <name evidence="1" type="ORF">B9Z55_007556</name>
</gene>
<protein>
    <submittedName>
        <fullName evidence="1">Uncharacterized protein</fullName>
    </submittedName>
</protein>
<dbReference type="OrthoDB" id="5888935at2759"/>
<dbReference type="PROSITE" id="PS51450">
    <property type="entry name" value="LRR"/>
    <property type="match status" value="1"/>
</dbReference>
<dbReference type="AlphaFoldDB" id="A0A2G5VA68"/>
<reference evidence="2" key="1">
    <citation type="submission" date="2017-10" db="EMBL/GenBank/DDBJ databases">
        <title>Rapid genome shrinkage in a self-fertile nematode reveals novel sperm competition proteins.</title>
        <authorList>
            <person name="Yin D."/>
            <person name="Schwarz E.M."/>
            <person name="Thomas C.G."/>
            <person name="Felde R.L."/>
            <person name="Korf I.F."/>
            <person name="Cutter A.D."/>
            <person name="Schartner C.M."/>
            <person name="Ralston E.J."/>
            <person name="Meyer B.J."/>
            <person name="Haag E.S."/>
        </authorList>
    </citation>
    <scope>NUCLEOTIDE SEQUENCE [LARGE SCALE GENOMIC DNA]</scope>
    <source>
        <strain evidence="2">JU1422</strain>
    </source>
</reference>
<dbReference type="Proteomes" id="UP000230233">
    <property type="component" value="Chromosome II"/>
</dbReference>
<comment type="caution">
    <text evidence="1">The sequence shown here is derived from an EMBL/GenBank/DDBJ whole genome shotgun (WGS) entry which is preliminary data.</text>
</comment>
<evidence type="ECO:0000313" key="1">
    <source>
        <dbReference type="EMBL" id="PIC48658.1"/>
    </source>
</evidence>
<dbReference type="SUPFAM" id="SSF52047">
    <property type="entry name" value="RNI-like"/>
    <property type="match status" value="1"/>
</dbReference>
<evidence type="ECO:0000313" key="2">
    <source>
        <dbReference type="Proteomes" id="UP000230233"/>
    </source>
</evidence>
<dbReference type="PANTHER" id="PTHR12904">
    <property type="match status" value="1"/>
</dbReference>